<gene>
    <name evidence="1" type="ORF">DLR69_17610</name>
    <name evidence="2" type="ORF">DLR70_17870</name>
</gene>
<proteinExistence type="predicted"/>
<evidence type="ECO:0000313" key="4">
    <source>
        <dbReference type="Proteomes" id="UP000252488"/>
    </source>
</evidence>
<sequence length="34" mass="4324">MIVDSFGISFRFFRQFNIVFRCLMKRQCIWRCKF</sequence>
<name>A0AAX1QNE1_9VIBR</name>
<dbReference type="AlphaFoldDB" id="A0AAX1QNE1"/>
<evidence type="ECO:0008006" key="5">
    <source>
        <dbReference type="Google" id="ProtNLM"/>
    </source>
</evidence>
<dbReference type="Proteomes" id="UP000252427">
    <property type="component" value="Unassembled WGS sequence"/>
</dbReference>
<evidence type="ECO:0000313" key="1">
    <source>
        <dbReference type="EMBL" id="RBM49710.1"/>
    </source>
</evidence>
<dbReference type="Pfam" id="PF12493">
    <property type="entry name" value="DUF3709"/>
    <property type="match status" value="1"/>
</dbReference>
<organism evidence="2 3">
    <name type="scientific">Vibrio paracholerae</name>
    <dbReference type="NCBI Taxonomy" id="650003"/>
    <lineage>
        <taxon>Bacteria</taxon>
        <taxon>Pseudomonadati</taxon>
        <taxon>Pseudomonadota</taxon>
        <taxon>Gammaproteobacteria</taxon>
        <taxon>Vibrionales</taxon>
        <taxon>Vibrionaceae</taxon>
        <taxon>Vibrio</taxon>
    </lineage>
</organism>
<accession>A0AAX1QNE1</accession>
<dbReference type="RefSeq" id="WP_113594051.1">
    <property type="nucleotide sequence ID" value="NZ_CAWQJG010000066.1"/>
</dbReference>
<dbReference type="EMBL" id="QKKS01000069">
    <property type="protein sequence ID" value="RBM73726.1"/>
    <property type="molecule type" value="Genomic_DNA"/>
</dbReference>
<dbReference type="InterPro" id="IPR022178">
    <property type="entry name" value="DUF3709"/>
</dbReference>
<evidence type="ECO:0000313" key="3">
    <source>
        <dbReference type="Proteomes" id="UP000252427"/>
    </source>
</evidence>
<dbReference type="EMBL" id="QKKR01000050">
    <property type="protein sequence ID" value="RBM49710.1"/>
    <property type="molecule type" value="Genomic_DNA"/>
</dbReference>
<protein>
    <recommendedName>
        <fullName evidence="5">DUF3709 domain-containing protein</fullName>
    </recommendedName>
</protein>
<dbReference type="Proteomes" id="UP000252488">
    <property type="component" value="Unassembled WGS sequence"/>
</dbReference>
<reference evidence="3 4" key="1">
    <citation type="submission" date="2018-06" db="EMBL/GenBank/DDBJ databases">
        <title>Draft genome sequences of nine Vibrio sp. clinical isolates from across the United States representing the closest known relative of Vibrio cholerae.</title>
        <authorList>
            <person name="Islam M.T."/>
            <person name="Liang K."/>
            <person name="Im M.S."/>
            <person name="Winkjer J."/>
            <person name="Busby S."/>
            <person name="Batra D."/>
            <person name="Rowe L."/>
            <person name="Tarr C.L."/>
            <person name="Boucher Y."/>
        </authorList>
    </citation>
    <scope>NUCLEOTIDE SEQUENCE [LARGE SCALE GENOMIC DNA]</scope>
    <source>
        <strain evidence="1 4">2016V-1111</strain>
        <strain evidence="2 3">2016V-1114</strain>
    </source>
</reference>
<keyword evidence="4" id="KW-1185">Reference proteome</keyword>
<comment type="caution">
    <text evidence="2">The sequence shown here is derived from an EMBL/GenBank/DDBJ whole genome shotgun (WGS) entry which is preliminary data.</text>
</comment>
<evidence type="ECO:0000313" key="2">
    <source>
        <dbReference type="EMBL" id="RBM73726.1"/>
    </source>
</evidence>